<dbReference type="Pfam" id="PF08241">
    <property type="entry name" value="Methyltransf_11"/>
    <property type="match status" value="1"/>
</dbReference>
<dbReference type="InterPro" id="IPR013216">
    <property type="entry name" value="Methyltransf_11"/>
</dbReference>
<sequence>MELNELLGIGDFMLVEKSYADQKWLGRTLEYMAKVKGEDVAEAIRILDEQKELIGLAIRDKDLEFLIIFTDVIADSGKKEEFEALASMVKGAKTKEVEKAEFHDGMVEFYSIGLVNRLFCDCNLNLKEDSFYPRERIEVLKNVLGEFITENELSGNNKTLEIGCGDGGATIALHELGIYPLTVDINKCEICKGLEEEALEPKRSIVLDCSLLSSFFDKEFDVVFGFMVGKLTHFEQLNWEKVLREVPNVLRSEGKVLFTVSSEEEAVIITDLLNDDFEGEIKENKESNGYFDQWLYVGKLRVSA</sequence>
<name>A0A7G9Z7M7_9EURY</name>
<organism evidence="2">
    <name type="scientific">Candidatus Methanophaga sp. ANME-1 ERB7</name>
    <dbReference type="NCBI Taxonomy" id="2759913"/>
    <lineage>
        <taxon>Archaea</taxon>
        <taxon>Methanobacteriati</taxon>
        <taxon>Methanobacteriota</taxon>
        <taxon>Stenosarchaea group</taxon>
        <taxon>Methanomicrobia</taxon>
        <taxon>Candidatus Methanophagales</taxon>
        <taxon>Candidatus Methanophagaceae</taxon>
        <taxon>Candidatus Methanophaga</taxon>
    </lineage>
</organism>
<dbReference type="AlphaFoldDB" id="A0A7G9Z7M7"/>
<dbReference type="EMBL" id="MT631651">
    <property type="protein sequence ID" value="QNO56261.1"/>
    <property type="molecule type" value="Genomic_DNA"/>
</dbReference>
<feature type="domain" description="Methyltransferase type 11" evidence="1">
    <location>
        <begin position="160"/>
        <end position="258"/>
    </location>
</feature>
<proteinExistence type="predicted"/>
<dbReference type="Gene3D" id="3.40.50.150">
    <property type="entry name" value="Vaccinia Virus protein VP39"/>
    <property type="match status" value="1"/>
</dbReference>
<dbReference type="GO" id="GO:0008757">
    <property type="term" value="F:S-adenosylmethionine-dependent methyltransferase activity"/>
    <property type="evidence" value="ECO:0007669"/>
    <property type="project" value="InterPro"/>
</dbReference>
<protein>
    <recommendedName>
        <fullName evidence="1">Methyltransferase type 11 domain-containing protein</fullName>
    </recommendedName>
</protein>
<accession>A0A7G9Z7M7</accession>
<dbReference type="SUPFAM" id="SSF53335">
    <property type="entry name" value="S-adenosyl-L-methionine-dependent methyltransferases"/>
    <property type="match status" value="1"/>
</dbReference>
<evidence type="ECO:0000259" key="1">
    <source>
        <dbReference type="Pfam" id="PF08241"/>
    </source>
</evidence>
<gene>
    <name evidence="2" type="ORF">INNEFFPN_00020</name>
</gene>
<dbReference type="InterPro" id="IPR029063">
    <property type="entry name" value="SAM-dependent_MTases_sf"/>
</dbReference>
<reference evidence="2" key="1">
    <citation type="submission" date="2020-06" db="EMBL/GenBank/DDBJ databases">
        <title>Unique genomic features of the anaerobic methanotrophic archaea.</title>
        <authorList>
            <person name="Chadwick G.L."/>
            <person name="Skennerton C.T."/>
            <person name="Laso-Perez R."/>
            <person name="Leu A.O."/>
            <person name="Speth D.R."/>
            <person name="Yu H."/>
            <person name="Morgan-Lang C."/>
            <person name="Hatzenpichler R."/>
            <person name="Goudeau D."/>
            <person name="Malmstrom R."/>
            <person name="Brazelton W.J."/>
            <person name="Woyke T."/>
            <person name="Hallam S.J."/>
            <person name="Tyson G.W."/>
            <person name="Wegener G."/>
            <person name="Boetius A."/>
            <person name="Orphan V."/>
        </authorList>
    </citation>
    <scope>NUCLEOTIDE SEQUENCE</scope>
</reference>
<evidence type="ECO:0000313" key="2">
    <source>
        <dbReference type="EMBL" id="QNO56261.1"/>
    </source>
</evidence>
<dbReference type="CDD" id="cd02440">
    <property type="entry name" value="AdoMet_MTases"/>
    <property type="match status" value="1"/>
</dbReference>